<name>A0ABU0VWK8_9RHOB</name>
<evidence type="ECO:0000256" key="1">
    <source>
        <dbReference type="ARBA" id="ARBA00007812"/>
    </source>
</evidence>
<organism evidence="7 8">
    <name type="scientific">Pseudogemmobacter lacusdianii</name>
    <dbReference type="NCBI Taxonomy" id="3069608"/>
    <lineage>
        <taxon>Bacteria</taxon>
        <taxon>Pseudomonadati</taxon>
        <taxon>Pseudomonadota</taxon>
        <taxon>Alphaproteobacteria</taxon>
        <taxon>Rhodobacterales</taxon>
        <taxon>Paracoccaceae</taxon>
        <taxon>Pseudogemmobacter</taxon>
    </lineage>
</organism>
<dbReference type="InterPro" id="IPR029035">
    <property type="entry name" value="DHS-like_NAD/FAD-binding_dom"/>
</dbReference>
<proteinExistence type="inferred from homology"/>
<dbReference type="Gene3D" id="3.40.50.970">
    <property type="match status" value="2"/>
</dbReference>
<dbReference type="EC" id="4.1.1.75" evidence="7"/>
<evidence type="ECO:0000259" key="5">
    <source>
        <dbReference type="Pfam" id="PF02775"/>
    </source>
</evidence>
<dbReference type="InterPro" id="IPR029061">
    <property type="entry name" value="THDP-binding"/>
</dbReference>
<keyword evidence="2 3" id="KW-0786">Thiamine pyrophosphate</keyword>
<keyword evidence="8" id="KW-1185">Reference proteome</keyword>
<dbReference type="EMBL" id="JAVDBT010000005">
    <property type="protein sequence ID" value="MDQ2066104.1"/>
    <property type="molecule type" value="Genomic_DNA"/>
</dbReference>
<protein>
    <submittedName>
        <fullName evidence="7">5-guanidino-2-oxopentanoate decarboxylase</fullName>
        <ecNumber evidence="7">4.1.1.75</ecNumber>
    </submittedName>
</protein>
<comment type="caution">
    <text evidence="7">The sequence shown here is derived from an EMBL/GenBank/DDBJ whole genome shotgun (WGS) entry which is preliminary data.</text>
</comment>
<keyword evidence="7" id="KW-0456">Lyase</keyword>
<dbReference type="CDD" id="cd00568">
    <property type="entry name" value="TPP_enzymes"/>
    <property type="match status" value="1"/>
</dbReference>
<dbReference type="SUPFAM" id="SSF52467">
    <property type="entry name" value="DHS-like NAD/FAD-binding domain"/>
    <property type="match status" value="1"/>
</dbReference>
<evidence type="ECO:0000259" key="6">
    <source>
        <dbReference type="Pfam" id="PF02776"/>
    </source>
</evidence>
<dbReference type="Gene3D" id="3.40.50.1220">
    <property type="entry name" value="TPP-binding domain"/>
    <property type="match status" value="1"/>
</dbReference>
<feature type="domain" description="Thiamine pyrophosphate enzyme TPP-binding" evidence="5">
    <location>
        <begin position="381"/>
        <end position="520"/>
    </location>
</feature>
<dbReference type="Proteomes" id="UP001239680">
    <property type="component" value="Unassembled WGS sequence"/>
</dbReference>
<dbReference type="InterPro" id="IPR012000">
    <property type="entry name" value="Thiamin_PyroP_enz_cen_dom"/>
</dbReference>
<reference evidence="7 8" key="1">
    <citation type="submission" date="2023-08" db="EMBL/GenBank/DDBJ databases">
        <title>Characterization of two Paracoccaceae strains isolated from Phycosphere and proposal of Xinfangfangia lacusdiani sp. nov.</title>
        <authorList>
            <person name="Deng Y."/>
            <person name="Zhang Y.Q."/>
        </authorList>
    </citation>
    <scope>NUCLEOTIDE SEQUENCE [LARGE SCALE GENOMIC DNA]</scope>
    <source>
        <strain evidence="7 8">CPCC 101601</strain>
    </source>
</reference>
<sequence>MSTLGERLVEGLAARGVEVVFGIPGVHTIELYRGLASGQIRHVTPRHEQGAGFMADGYARVTGKPGVAFVITGPGILNTLTAMGQAKADSIPMLVISGVNRRSSLGKGLGLLHELPDQAAMVRPLCHSERIEDPADLGPALDRAFAAMFGPRPGPAHIEIPTDVMGLPCPALPAPVAPPAAPQASPEALQQAARLLNAAQNPVILAGGGTRRAEAALRALAEALDAPVIQTVNARGAMHGHALTVAASPSLAATRALIAQSDAILALGTELGPTDYDMYVNGQLPDLSAMIRVDLCAQQLARHKAQLPIQADAAGFMASLLPLLTQKQAQGATRAATASAAARKELGDLHPEMPGQLTMVEAIRDALPGTLIVGDSTQPVYAANLCYDHDRPGGWFNAATGFGALGYGPGAAIGAAVASGAHVTCLIGDGGLGFDPAELRVAVDESLPITFLVWNNAAYREIAEAMIGAQTKVIGCDPSPFDMKHFAAACSLPYQQVAQDPQELKKALRQPVNGPRLIEVTVKIDR</sequence>
<gene>
    <name evidence="7" type="ORF">Q9295_06955</name>
</gene>
<accession>A0ABU0VWK8</accession>
<dbReference type="InterPro" id="IPR012001">
    <property type="entry name" value="Thiamin_PyroP_enz_TPP-bd_dom"/>
</dbReference>
<dbReference type="SUPFAM" id="SSF52518">
    <property type="entry name" value="Thiamin diphosphate-binding fold (THDP-binding)"/>
    <property type="match status" value="2"/>
</dbReference>
<dbReference type="Pfam" id="PF02776">
    <property type="entry name" value="TPP_enzyme_N"/>
    <property type="match status" value="1"/>
</dbReference>
<comment type="similarity">
    <text evidence="1 3">Belongs to the TPP enzyme family.</text>
</comment>
<dbReference type="InterPro" id="IPR011766">
    <property type="entry name" value="TPP_enzyme_TPP-bd"/>
</dbReference>
<feature type="domain" description="Thiamine pyrophosphate enzyme central" evidence="4">
    <location>
        <begin position="189"/>
        <end position="319"/>
    </location>
</feature>
<dbReference type="Pfam" id="PF00205">
    <property type="entry name" value="TPP_enzyme_M"/>
    <property type="match status" value="1"/>
</dbReference>
<dbReference type="PANTHER" id="PTHR18968:SF13">
    <property type="entry name" value="ACETOLACTATE SYNTHASE CATALYTIC SUBUNIT, MITOCHONDRIAL"/>
    <property type="match status" value="1"/>
</dbReference>
<dbReference type="Pfam" id="PF02775">
    <property type="entry name" value="TPP_enzyme_C"/>
    <property type="match status" value="1"/>
</dbReference>
<dbReference type="RefSeq" id="WP_306679798.1">
    <property type="nucleotide sequence ID" value="NZ_JAVDBT010000005.1"/>
</dbReference>
<feature type="domain" description="Thiamine pyrophosphate enzyme N-terminal TPP-binding" evidence="6">
    <location>
        <begin position="3"/>
        <end position="121"/>
    </location>
</feature>
<evidence type="ECO:0000259" key="4">
    <source>
        <dbReference type="Pfam" id="PF00205"/>
    </source>
</evidence>
<dbReference type="InterPro" id="IPR045229">
    <property type="entry name" value="TPP_enz"/>
</dbReference>
<evidence type="ECO:0000313" key="8">
    <source>
        <dbReference type="Proteomes" id="UP001239680"/>
    </source>
</evidence>
<dbReference type="CDD" id="cd07035">
    <property type="entry name" value="TPP_PYR_POX_like"/>
    <property type="match status" value="1"/>
</dbReference>
<dbReference type="NCBIfam" id="NF005712">
    <property type="entry name" value="PRK07524.1"/>
    <property type="match status" value="1"/>
</dbReference>
<evidence type="ECO:0000313" key="7">
    <source>
        <dbReference type="EMBL" id="MDQ2066104.1"/>
    </source>
</evidence>
<dbReference type="GO" id="GO:0047435">
    <property type="term" value="F:5-guanidino-2-oxopentanoate decarboxylase activity"/>
    <property type="evidence" value="ECO:0007669"/>
    <property type="project" value="UniProtKB-EC"/>
</dbReference>
<dbReference type="PANTHER" id="PTHR18968">
    <property type="entry name" value="THIAMINE PYROPHOSPHATE ENZYMES"/>
    <property type="match status" value="1"/>
</dbReference>
<evidence type="ECO:0000256" key="3">
    <source>
        <dbReference type="RuleBase" id="RU362132"/>
    </source>
</evidence>
<evidence type="ECO:0000256" key="2">
    <source>
        <dbReference type="ARBA" id="ARBA00023052"/>
    </source>
</evidence>